<organism evidence="12 13">
    <name type="scientific">Candidatus Galacturonatibacter soehngenii</name>
    <dbReference type="NCBI Taxonomy" id="2307010"/>
    <lineage>
        <taxon>Bacteria</taxon>
        <taxon>Bacillati</taxon>
        <taxon>Bacillota</taxon>
        <taxon>Clostridia</taxon>
        <taxon>Lachnospirales</taxon>
        <taxon>Lachnospiraceae</taxon>
        <taxon>Candidatus Galacturonatibacter</taxon>
    </lineage>
</organism>
<dbReference type="PANTHER" id="PTHR43101:SF1">
    <property type="entry name" value="BETA-FRUCTOSIDASE"/>
    <property type="match status" value="1"/>
</dbReference>
<dbReference type="InterPro" id="IPR013189">
    <property type="entry name" value="Glyco_hydro_32_C"/>
</dbReference>
<evidence type="ECO:0000256" key="3">
    <source>
        <dbReference type="ARBA" id="ARBA00012758"/>
    </source>
</evidence>
<dbReference type="InterPro" id="IPR006232">
    <property type="entry name" value="Suc6P_hydrolase"/>
</dbReference>
<evidence type="ECO:0000313" key="12">
    <source>
        <dbReference type="EMBL" id="KAB1438770.1"/>
    </source>
</evidence>
<dbReference type="InterPro" id="IPR023296">
    <property type="entry name" value="Glyco_hydro_beta-prop_sf"/>
</dbReference>
<dbReference type="InterPro" id="IPR001362">
    <property type="entry name" value="Glyco_hydro_32"/>
</dbReference>
<dbReference type="Gene3D" id="2.60.120.560">
    <property type="entry name" value="Exo-inulinase, domain 1"/>
    <property type="match status" value="1"/>
</dbReference>
<comment type="subcellular location">
    <subcellularLocation>
        <location evidence="9">Cytoplasm</location>
    </subcellularLocation>
</comment>
<evidence type="ECO:0000256" key="8">
    <source>
        <dbReference type="RuleBase" id="RU362110"/>
    </source>
</evidence>
<dbReference type="NCBIfam" id="TIGR01322">
    <property type="entry name" value="scrB_fam"/>
    <property type="match status" value="1"/>
</dbReference>
<dbReference type="Proteomes" id="UP000461768">
    <property type="component" value="Unassembled WGS sequence"/>
</dbReference>
<evidence type="ECO:0000256" key="5">
    <source>
        <dbReference type="ARBA" id="ARBA00022801"/>
    </source>
</evidence>
<dbReference type="PANTHER" id="PTHR43101">
    <property type="entry name" value="BETA-FRUCTOSIDASE"/>
    <property type="match status" value="1"/>
</dbReference>
<keyword evidence="9" id="KW-0119">Carbohydrate metabolism</keyword>
<comment type="catalytic activity">
    <reaction evidence="8">
        <text>Hydrolysis of terminal non-reducing beta-D-fructofuranoside residues in beta-D-fructofuranosides.</text>
        <dbReference type="EC" id="3.2.1.26"/>
    </reaction>
</comment>
<dbReference type="GO" id="GO:0004564">
    <property type="term" value="F:beta-fructofuranosidase activity"/>
    <property type="evidence" value="ECO:0007669"/>
    <property type="project" value="UniProtKB-EC"/>
</dbReference>
<accession>A0A7V7UCA7</accession>
<keyword evidence="9" id="KW-0963">Cytoplasm</keyword>
<comment type="function">
    <text evidence="9">Enables the bacterium to metabolize sucrose as a sole carbon source.</text>
</comment>
<dbReference type="SMART" id="SM00640">
    <property type="entry name" value="Glyco_32"/>
    <property type="match status" value="1"/>
</dbReference>
<comment type="caution">
    <text evidence="12">The sequence shown here is derived from an EMBL/GenBank/DDBJ whole genome shotgun (WGS) entry which is preliminary data.</text>
</comment>
<keyword evidence="5 8" id="KW-0378">Hydrolase</keyword>
<dbReference type="InterPro" id="IPR013320">
    <property type="entry name" value="ConA-like_dom_sf"/>
</dbReference>
<dbReference type="AlphaFoldDB" id="A0A7V7UCA7"/>
<evidence type="ECO:0000256" key="2">
    <source>
        <dbReference type="ARBA" id="ARBA00009902"/>
    </source>
</evidence>
<dbReference type="GO" id="GO:0005985">
    <property type="term" value="P:sucrose metabolic process"/>
    <property type="evidence" value="ECO:0007669"/>
    <property type="project" value="UniProtKB-UniPathway"/>
</dbReference>
<dbReference type="EC" id="3.2.1.26" evidence="3 8"/>
<dbReference type="UniPathway" id="UPA00238"/>
<evidence type="ECO:0000313" key="13">
    <source>
        <dbReference type="Proteomes" id="UP000461768"/>
    </source>
</evidence>
<protein>
    <recommendedName>
        <fullName evidence="4 8">Sucrose-6-phosphate hydrolase</fullName>
        <ecNumber evidence="3 8">3.2.1.26</ecNumber>
    </recommendedName>
    <alternativeName>
        <fullName evidence="7 9">Invertase</fullName>
    </alternativeName>
</protein>
<evidence type="ECO:0000256" key="6">
    <source>
        <dbReference type="ARBA" id="ARBA00023295"/>
    </source>
</evidence>
<name>A0A7V7UCA7_9FIRM</name>
<evidence type="ECO:0000256" key="9">
    <source>
        <dbReference type="RuleBase" id="RU365015"/>
    </source>
</evidence>
<evidence type="ECO:0000256" key="4">
    <source>
        <dbReference type="ARBA" id="ARBA00019623"/>
    </source>
</evidence>
<dbReference type="Pfam" id="PF00251">
    <property type="entry name" value="Glyco_hydro_32N"/>
    <property type="match status" value="1"/>
</dbReference>
<evidence type="ECO:0000259" key="11">
    <source>
        <dbReference type="Pfam" id="PF08244"/>
    </source>
</evidence>
<proteinExistence type="inferred from homology"/>
<evidence type="ECO:0000256" key="1">
    <source>
        <dbReference type="ARBA" id="ARBA00004914"/>
    </source>
</evidence>
<reference evidence="12 13" key="1">
    <citation type="submission" date="2019-09" db="EMBL/GenBank/DDBJ databases">
        <authorList>
            <person name="Valk L.C."/>
        </authorList>
    </citation>
    <scope>NUCLEOTIDE SEQUENCE [LARGE SCALE GENOMIC DNA]</scope>
    <source>
        <strain evidence="12">GalUA</strain>
    </source>
</reference>
<comment type="similarity">
    <text evidence="2 8">Belongs to the glycosyl hydrolase 32 family.</text>
</comment>
<dbReference type="SUPFAM" id="SSF49899">
    <property type="entry name" value="Concanavalin A-like lectins/glucanases"/>
    <property type="match status" value="1"/>
</dbReference>
<dbReference type="InterPro" id="IPR013148">
    <property type="entry name" value="Glyco_hydro_32_N"/>
</dbReference>
<sequence>MAREYEQVKGREIPQEQRPSFHLSAPVGWINDPNGFSVYKGEYHLFYQYNPYEPRNGLMHWGHSKSKDLIKWEQLQTALAPDMEYDAQGCFSGSALEHEGKHVLMYTGVQEKKREDGSMVVFQTQCIAFGDGKDYKKLKNNPVITHEQLPKGSSITDFRDPKIWREKECFYAAIGSRSSDDSGQIVLFQSEDLKDWNYITILDSCQNEYGKMWECPDFFALDEKQVLLISPQDMLAKGLEFHNGNGTVYLIGKYEKDRHSFTREYVGAIDYGLDFYAPQTLETEDGRRIMIGWMQSWENHLLPPDFLWSGMMSIPRELNILNGKLIQNPVKEIAKYYKQTVTFCDLKVRGEMSLGGVAGRCIDLTVEITGGDFKIFTIAFAKNNEFQTIIEYEPEENKVTINREYSGIRKDMIHKRSMYVADKEHKIKLRLLLDKFSVEIFVNDGEQAMSALIYTPLDAKCISFHTKGEADVNIVKHDLV</sequence>
<dbReference type="EMBL" id="WAGX01000005">
    <property type="protein sequence ID" value="KAB1438770.1"/>
    <property type="molecule type" value="Genomic_DNA"/>
</dbReference>
<keyword evidence="6 8" id="KW-0326">Glycosidase</keyword>
<keyword evidence="13" id="KW-1185">Reference proteome</keyword>
<dbReference type="SUPFAM" id="SSF75005">
    <property type="entry name" value="Arabinanase/levansucrase/invertase"/>
    <property type="match status" value="1"/>
</dbReference>
<dbReference type="GO" id="GO:0005737">
    <property type="term" value="C:cytoplasm"/>
    <property type="evidence" value="ECO:0007669"/>
    <property type="project" value="UniProtKB-SubCell"/>
</dbReference>
<dbReference type="OrthoDB" id="9759709at2"/>
<evidence type="ECO:0000256" key="7">
    <source>
        <dbReference type="ARBA" id="ARBA00033367"/>
    </source>
</evidence>
<feature type="domain" description="Glycosyl hydrolase family 32 C-terminal" evidence="11">
    <location>
        <begin position="350"/>
        <end position="472"/>
    </location>
</feature>
<dbReference type="Pfam" id="PF08244">
    <property type="entry name" value="Glyco_hydro_32C"/>
    <property type="match status" value="1"/>
</dbReference>
<dbReference type="InterPro" id="IPR051214">
    <property type="entry name" value="GH32_Enzymes"/>
</dbReference>
<reference evidence="12 13" key="2">
    <citation type="submission" date="2020-02" db="EMBL/GenBank/DDBJ databases">
        <title>Candidatus Galacturonibacter soehngenii shows hetero-acetogenic catabolism of galacturonic acid but lacks a canonical carbon monoxide dehydrogenase/acetyl-CoA synthase complex.</title>
        <authorList>
            <person name="Diender M."/>
            <person name="Stouten G.R."/>
            <person name="Petersen J.F."/>
            <person name="Nielsen P.H."/>
            <person name="Dueholm M.S."/>
            <person name="Pronk J.T."/>
            <person name="Van Loosdrecht M.C.M."/>
        </authorList>
    </citation>
    <scope>NUCLEOTIDE SEQUENCE [LARGE SCALE GENOMIC DNA]</scope>
    <source>
        <strain evidence="12">GalUA</strain>
    </source>
</reference>
<gene>
    <name evidence="12" type="ORF">F7O84_13350</name>
</gene>
<evidence type="ECO:0000259" key="10">
    <source>
        <dbReference type="Pfam" id="PF00251"/>
    </source>
</evidence>
<dbReference type="CDD" id="cd08996">
    <property type="entry name" value="GH32_FFase"/>
    <property type="match status" value="1"/>
</dbReference>
<comment type="pathway">
    <text evidence="1 9">Glycan biosynthesis; sucrose metabolism.</text>
</comment>
<dbReference type="Gene3D" id="2.115.10.20">
    <property type="entry name" value="Glycosyl hydrolase domain, family 43"/>
    <property type="match status" value="1"/>
</dbReference>
<feature type="domain" description="Glycosyl hydrolase family 32 N-terminal" evidence="10">
    <location>
        <begin position="22"/>
        <end position="329"/>
    </location>
</feature>